<name>A0ABS5Z764_9GAMM</name>
<evidence type="ECO:0000256" key="1">
    <source>
        <dbReference type="SAM" id="Phobius"/>
    </source>
</evidence>
<evidence type="ECO:0000313" key="2">
    <source>
        <dbReference type="EMBL" id="MBU2709844.1"/>
    </source>
</evidence>
<keyword evidence="3" id="KW-1185">Reference proteome</keyword>
<dbReference type="RefSeq" id="WP_215818010.1">
    <property type="nucleotide sequence ID" value="NZ_JAGSOY010000003.1"/>
</dbReference>
<sequence length="169" mass="19121">MISQLQRWGIVAGWLLVMIAINWSILQKEQVLASGLQVRLALAPVDPRSLMQGDYMRLRYALLSEVPTKQLAPEGQLIIRLDKQHVASFVGIYQPGQSLQQGELLLHYRRYGRHVKLGAESYLFEEGKASLLSEAAYGELRVANDGKSVLVGLLDQNFHYLDNLFKNQE</sequence>
<keyword evidence="1" id="KW-1133">Transmembrane helix</keyword>
<keyword evidence="1" id="KW-0812">Transmembrane</keyword>
<organism evidence="2 3">
    <name type="scientific">Zooshikella harenae</name>
    <dbReference type="NCBI Taxonomy" id="2827238"/>
    <lineage>
        <taxon>Bacteria</taxon>
        <taxon>Pseudomonadati</taxon>
        <taxon>Pseudomonadota</taxon>
        <taxon>Gammaproteobacteria</taxon>
        <taxon>Oceanospirillales</taxon>
        <taxon>Zooshikellaceae</taxon>
        <taxon>Zooshikella</taxon>
    </lineage>
</organism>
<keyword evidence="1" id="KW-0472">Membrane</keyword>
<comment type="caution">
    <text evidence="2">The sequence shown here is derived from an EMBL/GenBank/DDBJ whole genome shotgun (WGS) entry which is preliminary data.</text>
</comment>
<reference evidence="2 3" key="1">
    <citation type="submission" date="2021-04" db="EMBL/GenBank/DDBJ databases">
        <authorList>
            <person name="Pira H."/>
            <person name="Risdian C."/>
            <person name="Wink J."/>
        </authorList>
    </citation>
    <scope>NUCLEOTIDE SEQUENCE [LARGE SCALE GENOMIC DNA]</scope>
    <source>
        <strain evidence="2 3">WH53</strain>
    </source>
</reference>
<evidence type="ECO:0000313" key="3">
    <source>
        <dbReference type="Proteomes" id="UP000690515"/>
    </source>
</evidence>
<protein>
    <submittedName>
        <fullName evidence="2">GDYXXLXY domain-containing protein</fullName>
    </submittedName>
</protein>
<dbReference type="InterPro" id="IPR025833">
    <property type="entry name" value="GDYXXLXY"/>
</dbReference>
<proteinExistence type="predicted"/>
<dbReference type="EMBL" id="JAGSOY010000003">
    <property type="protein sequence ID" value="MBU2709844.1"/>
    <property type="molecule type" value="Genomic_DNA"/>
</dbReference>
<dbReference type="Pfam" id="PF14345">
    <property type="entry name" value="GDYXXLXY"/>
    <property type="match status" value="1"/>
</dbReference>
<accession>A0ABS5Z764</accession>
<dbReference type="Proteomes" id="UP000690515">
    <property type="component" value="Unassembled WGS sequence"/>
</dbReference>
<gene>
    <name evidence="2" type="ORF">KCG35_02085</name>
</gene>
<feature type="transmembrane region" description="Helical" evidence="1">
    <location>
        <begin position="7"/>
        <end position="26"/>
    </location>
</feature>